<reference evidence="1" key="1">
    <citation type="submission" date="2018-05" db="EMBL/GenBank/DDBJ databases">
        <authorList>
            <person name="Lanie J.A."/>
            <person name="Ng W.-L."/>
            <person name="Kazmierczak K.M."/>
            <person name="Andrzejewski T.M."/>
            <person name="Davidsen T.M."/>
            <person name="Wayne K.J."/>
            <person name="Tettelin H."/>
            <person name="Glass J.I."/>
            <person name="Rusch D."/>
            <person name="Podicherti R."/>
            <person name="Tsui H.-C.T."/>
            <person name="Winkler M.E."/>
        </authorList>
    </citation>
    <scope>NUCLEOTIDE SEQUENCE</scope>
</reference>
<proteinExistence type="predicted"/>
<sequence length="46" mass="5802">MNIYIYFSLYIPMIHQYPHLYETKVHDHIWNFSLYFQYKVLNSLNC</sequence>
<dbReference type="EMBL" id="UINC01124849">
    <property type="protein sequence ID" value="SVD02273.1"/>
    <property type="molecule type" value="Genomic_DNA"/>
</dbReference>
<accession>A0A382RXB6</accession>
<dbReference type="AlphaFoldDB" id="A0A382RXB6"/>
<protein>
    <submittedName>
        <fullName evidence="1">Uncharacterized protein</fullName>
    </submittedName>
</protein>
<organism evidence="1">
    <name type="scientific">marine metagenome</name>
    <dbReference type="NCBI Taxonomy" id="408172"/>
    <lineage>
        <taxon>unclassified sequences</taxon>
        <taxon>metagenomes</taxon>
        <taxon>ecological metagenomes</taxon>
    </lineage>
</organism>
<gene>
    <name evidence="1" type="ORF">METZ01_LOCUS355127</name>
</gene>
<evidence type="ECO:0000313" key="1">
    <source>
        <dbReference type="EMBL" id="SVD02273.1"/>
    </source>
</evidence>
<name>A0A382RXB6_9ZZZZ</name>